<name>A0AC34FTL3_9BILA</name>
<organism evidence="1 2">
    <name type="scientific">Panagrolaimus sp. ES5</name>
    <dbReference type="NCBI Taxonomy" id="591445"/>
    <lineage>
        <taxon>Eukaryota</taxon>
        <taxon>Metazoa</taxon>
        <taxon>Ecdysozoa</taxon>
        <taxon>Nematoda</taxon>
        <taxon>Chromadorea</taxon>
        <taxon>Rhabditida</taxon>
        <taxon>Tylenchina</taxon>
        <taxon>Panagrolaimomorpha</taxon>
        <taxon>Panagrolaimoidea</taxon>
        <taxon>Panagrolaimidae</taxon>
        <taxon>Panagrolaimus</taxon>
    </lineage>
</organism>
<evidence type="ECO:0000313" key="2">
    <source>
        <dbReference type="WBParaSite" id="ES5_v2.g20698.t1"/>
    </source>
</evidence>
<sequence>MAADPAFTYAVSPALIGTDTFTGNLDRTAGEDVGTYIIGQGNLSLGTNYLITYVPANLTITSQVITVAATAKTKVYGDADPALTYTFSPALNGTDTFTGVLDRTAGENIGNYAITQGNLSLGTNYALVYNGADLSITKKTVNVTATASNKEYGTTDPVLAYTFSPALIGTDTFTGTLDRATGENIGNYAIGQGTLALNSNYTLAFTSADFSITKKTVNVTAVAKTKVYGAADPALTYTFSPALIGTDVFTGNLNRAAGENIGNYAITQGALALNSNYTLAFTSADLNITTKPLTLSAVAKTKIYGTVDPALTYTFSPALIGTDAFTGNLDRAPGENIGNYTIGQGTVTAGPNYLITYNTANLSITSKALTVTAVAKNKTYGDTDPALTYTFSPALTGTDAFTGGLTRAAGENIGSYAISQGTVTAGPNYLITYTPANLSIGTKTISVNATAAAKTYGATDPALTYTISPALIGTDAFTGSLDRAPGENTGTYAINKNTLALSTFQETTCSAQQASTLKTNPAIASE</sequence>
<evidence type="ECO:0000313" key="1">
    <source>
        <dbReference type="Proteomes" id="UP000887579"/>
    </source>
</evidence>
<dbReference type="Proteomes" id="UP000887579">
    <property type="component" value="Unplaced"/>
</dbReference>
<protein>
    <submittedName>
        <fullName evidence="2">MBG domain-containing protein</fullName>
    </submittedName>
</protein>
<reference evidence="2" key="1">
    <citation type="submission" date="2022-11" db="UniProtKB">
        <authorList>
            <consortium name="WormBaseParasite"/>
        </authorList>
    </citation>
    <scope>IDENTIFICATION</scope>
</reference>
<proteinExistence type="predicted"/>
<accession>A0AC34FTL3</accession>
<dbReference type="WBParaSite" id="ES5_v2.g20698.t1">
    <property type="protein sequence ID" value="ES5_v2.g20698.t1"/>
    <property type="gene ID" value="ES5_v2.g20698"/>
</dbReference>